<dbReference type="EMBL" id="JAAAXJ010000001">
    <property type="protein sequence ID" value="NBJ23101.1"/>
    <property type="molecule type" value="Genomic_DNA"/>
</dbReference>
<dbReference type="SUPFAM" id="SSF51120">
    <property type="entry name" value="beta-Roll"/>
    <property type="match status" value="3"/>
</dbReference>
<dbReference type="InterPro" id="IPR050557">
    <property type="entry name" value="RTX_toxin/Mannuronan_C5-epim"/>
</dbReference>
<keyword evidence="4" id="KW-1185">Reference proteome</keyword>
<organism evidence="3 4">
    <name type="scientific">Microvirga arsenatis</name>
    <dbReference type="NCBI Taxonomy" id="2692265"/>
    <lineage>
        <taxon>Bacteria</taxon>
        <taxon>Pseudomonadati</taxon>
        <taxon>Pseudomonadota</taxon>
        <taxon>Alphaproteobacteria</taxon>
        <taxon>Hyphomicrobiales</taxon>
        <taxon>Methylobacteriaceae</taxon>
        <taxon>Microvirga</taxon>
    </lineage>
</organism>
<evidence type="ECO:0000313" key="3">
    <source>
        <dbReference type="EMBL" id="NBJ23101.1"/>
    </source>
</evidence>
<dbReference type="RefSeq" id="WP_161721698.1">
    <property type="nucleotide sequence ID" value="NZ_JAAAXI010000002.1"/>
</dbReference>
<gene>
    <name evidence="3" type="ORF">GR303_01840</name>
</gene>
<dbReference type="PANTHER" id="PTHR38340:SF1">
    <property type="entry name" value="S-LAYER PROTEIN"/>
    <property type="match status" value="1"/>
</dbReference>
<proteinExistence type="predicted"/>
<dbReference type="Proteomes" id="UP000818323">
    <property type="component" value="Unassembled WGS sequence"/>
</dbReference>
<dbReference type="InterPro" id="IPR001343">
    <property type="entry name" value="Hemolysn_Ca-bd"/>
</dbReference>
<evidence type="ECO:0000313" key="4">
    <source>
        <dbReference type="Proteomes" id="UP000818323"/>
    </source>
</evidence>
<dbReference type="PANTHER" id="PTHR38340">
    <property type="entry name" value="S-LAYER PROTEIN"/>
    <property type="match status" value="1"/>
</dbReference>
<protein>
    <recommendedName>
        <fullName evidence="5">Calcium-binding protein</fullName>
    </recommendedName>
</protein>
<dbReference type="InterPro" id="IPR018511">
    <property type="entry name" value="Hemolysin-typ_Ca-bd_CS"/>
</dbReference>
<evidence type="ECO:0000256" key="1">
    <source>
        <dbReference type="ARBA" id="ARBA00004613"/>
    </source>
</evidence>
<evidence type="ECO:0000256" key="2">
    <source>
        <dbReference type="ARBA" id="ARBA00022525"/>
    </source>
</evidence>
<dbReference type="PRINTS" id="PR00313">
    <property type="entry name" value="CABNDNGRPT"/>
</dbReference>
<evidence type="ECO:0008006" key="5">
    <source>
        <dbReference type="Google" id="ProtNLM"/>
    </source>
</evidence>
<name>A0ABW9YSE6_9HYPH</name>
<keyword evidence="2" id="KW-0964">Secreted</keyword>
<comment type="subcellular location">
    <subcellularLocation>
        <location evidence="1">Secreted</location>
    </subcellularLocation>
</comment>
<dbReference type="Pfam" id="PF00353">
    <property type="entry name" value="HemolysinCabind"/>
    <property type="match status" value="6"/>
</dbReference>
<comment type="caution">
    <text evidence="3">The sequence shown here is derived from an EMBL/GenBank/DDBJ whole genome shotgun (WGS) entry which is preliminary data.</text>
</comment>
<accession>A0ABW9YSE6</accession>
<dbReference type="Gene3D" id="2.150.10.10">
    <property type="entry name" value="Serralysin-like metalloprotease, C-terminal"/>
    <property type="match status" value="5"/>
</dbReference>
<dbReference type="InterPro" id="IPR011049">
    <property type="entry name" value="Serralysin-like_metalloprot_C"/>
</dbReference>
<reference evidence="3 4" key="1">
    <citation type="submission" date="2020-01" db="EMBL/GenBank/DDBJ databases">
        <title>Microvirga sp. nov., an arsenate reduction bacterium isolated from Tibet hotspring sediments.</title>
        <authorList>
            <person name="Yuan C.-G."/>
        </authorList>
    </citation>
    <scope>NUCLEOTIDE SEQUENCE [LARGE SCALE GENOMIC DNA]</scope>
    <source>
        <strain evidence="3 4">SYSU G3D203</strain>
    </source>
</reference>
<sequence length="524" mass="54640">MAVVTFNSNMPMGLRLQAFFTPIVSGSLSIKGAESASFKVVIYQSPVDILYAGPQLSEAEGSASYLRFGPQDAPWITYGEPDGPVLFSYQDLAKFHQQGALAAAFVMSGNDRLEGSDQGDHLEGYAGDDLLEGGRGADTLDGGPGNDIYRVDTADDRIFEAAGQGYDVVHTTASFAMALDAEIEELRADGSATSLSLTGNGFRNLIVGTSAHDHLDGKGSADTLVGGAGNDLYIVDDAFDLVVDGENSGHDTVIAHASYALGENIEILKAGGGLASIGLIGNSLSNEIVGNLGANLIDGLAGHDALYGDGGSDRIFGGLGDDALYAGIGNDLLSGGDGADQLYGDTGRDTLEGGAGSDRLYGGTGDNRLAGQDGNDTLYGSMHLDILQGGAGNDRIFGDSGNDHLEGGAGKDILSGGWGKDIFTFRDRLSATTNVDTIADFNVSDDTIRLENSIFRKLGKPGKLKPDLFTIGSKAQDANDYLIYSKNKGHLSYDADGSGTKYKPILFAKLKSGLALSENDFYVL</sequence>
<dbReference type="PROSITE" id="PS00330">
    <property type="entry name" value="HEMOLYSIN_CALCIUM"/>
    <property type="match status" value="6"/>
</dbReference>